<protein>
    <recommendedName>
        <fullName evidence="3">Terminase</fullName>
    </recommendedName>
</protein>
<comment type="caution">
    <text evidence="1">The sequence shown here is derived from an EMBL/GenBank/DDBJ whole genome shotgun (WGS) entry which is preliminary data.</text>
</comment>
<evidence type="ECO:0000313" key="2">
    <source>
        <dbReference type="Proteomes" id="UP001055102"/>
    </source>
</evidence>
<dbReference type="Proteomes" id="UP001055102">
    <property type="component" value="Unassembled WGS sequence"/>
</dbReference>
<keyword evidence="2" id="KW-1185">Reference proteome</keyword>
<dbReference type="EMBL" id="BPQR01000027">
    <property type="protein sequence ID" value="GJE06361.1"/>
    <property type="molecule type" value="Genomic_DNA"/>
</dbReference>
<gene>
    <name evidence="1" type="ORF">AOPFMNJM_1677</name>
</gene>
<reference evidence="1" key="2">
    <citation type="submission" date="2021-08" db="EMBL/GenBank/DDBJ databases">
        <authorList>
            <person name="Tani A."/>
            <person name="Ola A."/>
            <person name="Ogura Y."/>
            <person name="Katsura K."/>
            <person name="Hayashi T."/>
        </authorList>
    </citation>
    <scope>NUCLEOTIDE SEQUENCE</scope>
    <source>
        <strain evidence="1">LMG 23639</strain>
    </source>
</reference>
<dbReference type="Gene3D" id="3.40.50.300">
    <property type="entry name" value="P-loop containing nucleotide triphosphate hydrolases"/>
    <property type="match status" value="1"/>
</dbReference>
<evidence type="ECO:0000313" key="1">
    <source>
        <dbReference type="EMBL" id="GJE06361.1"/>
    </source>
</evidence>
<accession>A0ABQ4SVU3</accession>
<proteinExistence type="predicted"/>
<organism evidence="1 2">
    <name type="scientific">Methylobacterium jeotgali</name>
    <dbReference type="NCBI Taxonomy" id="381630"/>
    <lineage>
        <taxon>Bacteria</taxon>
        <taxon>Pseudomonadati</taxon>
        <taxon>Pseudomonadota</taxon>
        <taxon>Alphaproteobacteria</taxon>
        <taxon>Hyphomicrobiales</taxon>
        <taxon>Methylobacteriaceae</taxon>
        <taxon>Methylobacterium</taxon>
    </lineage>
</organism>
<evidence type="ECO:0008006" key="3">
    <source>
        <dbReference type="Google" id="ProtNLM"/>
    </source>
</evidence>
<name>A0ABQ4SVU3_9HYPH</name>
<sequence>MTDVPVLAGDVSLWEWTTPGPVATAYLQSKSPLDFIMGPAGSGKTTTSVVKCALNTLQMPVCKDGTIRALGCVVRDNYRTLYRTTLETWFRIFPRNFPGSHFEGGQDRPAKHRITFRTPRGQLVEMTVDFYAVGDHAIEDLLKGYEPSWAWINEADLLHERVATFLYGRTGRNPPRSSLQDPQALIPRQVFADLNPPDVDHWIYRDFVEKPIDGYQLHQQPDGLSDAAENRQGASRAYYEEMARLLPERDVVRFVNGRFGYSLSGKPVYPEFNEAVHCSPTPLVPVPQLPLHAGYDQGLSPAGLLFQQMPNGQLRFYGEVVPDHGTGPARFSEQWAALLQEPRFRGCPPGAHTADPAGFYGADRQAGELAWAETVSRAIGIPIMPAPTQEPGIRIESLRIPMTTAIDGRIPGLLLDPSCRKLRSGLAAQYKYPRQRQDARDVYGDRPVKNEWSHPCEAAQYGVLGVRGRAGIINSAAQAGRPGNVIPIDTGRRQPTDFNVWET</sequence>
<dbReference type="InterPro" id="IPR027417">
    <property type="entry name" value="P-loop_NTPase"/>
</dbReference>
<reference evidence="1" key="1">
    <citation type="journal article" date="2021" name="Front. Microbiol.">
        <title>Comprehensive Comparative Genomics and Phenotyping of Methylobacterium Species.</title>
        <authorList>
            <person name="Alessa O."/>
            <person name="Ogura Y."/>
            <person name="Fujitani Y."/>
            <person name="Takami H."/>
            <person name="Hayashi T."/>
            <person name="Sahin N."/>
            <person name="Tani A."/>
        </authorList>
    </citation>
    <scope>NUCLEOTIDE SEQUENCE</scope>
    <source>
        <strain evidence="1">LMG 23639</strain>
    </source>
</reference>